<name>A0A327MBH4_9PROT</name>
<organism evidence="1 2">
    <name type="scientific">Roseicella frigidaeris</name>
    <dbReference type="NCBI Taxonomy" id="2230885"/>
    <lineage>
        <taxon>Bacteria</taxon>
        <taxon>Pseudomonadati</taxon>
        <taxon>Pseudomonadota</taxon>
        <taxon>Alphaproteobacteria</taxon>
        <taxon>Acetobacterales</taxon>
        <taxon>Roseomonadaceae</taxon>
        <taxon>Roseicella</taxon>
    </lineage>
</organism>
<accession>A0A327MBH4</accession>
<proteinExistence type="predicted"/>
<keyword evidence="2" id="KW-1185">Reference proteome</keyword>
<evidence type="ECO:0000313" key="2">
    <source>
        <dbReference type="Proteomes" id="UP000249065"/>
    </source>
</evidence>
<dbReference type="Proteomes" id="UP000249065">
    <property type="component" value="Unassembled WGS sequence"/>
</dbReference>
<protein>
    <submittedName>
        <fullName evidence="1">Uncharacterized protein</fullName>
    </submittedName>
</protein>
<comment type="caution">
    <text evidence="1">The sequence shown here is derived from an EMBL/GenBank/DDBJ whole genome shotgun (WGS) entry which is preliminary data.</text>
</comment>
<dbReference type="AlphaFoldDB" id="A0A327MBH4"/>
<dbReference type="RefSeq" id="WP_111467765.1">
    <property type="nucleotide sequence ID" value="NZ_QLIX01000001.1"/>
</dbReference>
<gene>
    <name evidence="1" type="ORF">DOO78_00400</name>
</gene>
<sequence>MRTSRPIEVHGRFLGVAVTHVAETQGQPPQAHWRFVATDPAVEDLDGAAFPSPAEAQRVAGLVLARSSQRLTGGATG</sequence>
<evidence type="ECO:0000313" key="1">
    <source>
        <dbReference type="EMBL" id="RAI60631.1"/>
    </source>
</evidence>
<reference evidence="2" key="1">
    <citation type="submission" date="2018-06" db="EMBL/GenBank/DDBJ databases">
        <authorList>
            <person name="Khan S.A."/>
        </authorList>
    </citation>
    <scope>NUCLEOTIDE SEQUENCE [LARGE SCALE GENOMIC DNA]</scope>
    <source>
        <strain evidence="2">DB-1506</strain>
    </source>
</reference>
<dbReference type="OrthoDB" id="7284374at2"/>
<dbReference type="EMBL" id="QLIX01000001">
    <property type="protein sequence ID" value="RAI60631.1"/>
    <property type="molecule type" value="Genomic_DNA"/>
</dbReference>